<proteinExistence type="predicted"/>
<reference evidence="1" key="1">
    <citation type="journal article" date="2013" name="Environ. Microbiol.">
        <title>Microbiota from the distal guts of lean and obese adolescents exhibit partial functional redundancy besides clear differences in community structure.</title>
        <authorList>
            <person name="Ferrer M."/>
            <person name="Ruiz A."/>
            <person name="Lanza F."/>
            <person name="Haange S.B."/>
            <person name="Oberbach A."/>
            <person name="Till H."/>
            <person name="Bargiela R."/>
            <person name="Campoy C."/>
            <person name="Segura M.T."/>
            <person name="Richter M."/>
            <person name="von Bergen M."/>
            <person name="Seifert J."/>
            <person name="Suarez A."/>
        </authorList>
    </citation>
    <scope>NUCLEOTIDE SEQUENCE</scope>
</reference>
<sequence>MIGLALTEDTDSLFPIVPEEQWAIEGKTISEWIITMVSLTNPQG</sequence>
<comment type="caution">
    <text evidence="1">The sequence shown here is derived from an EMBL/GenBank/DDBJ whole genome shotgun (WGS) entry which is preliminary data.</text>
</comment>
<organism evidence="1">
    <name type="scientific">human gut metagenome</name>
    <dbReference type="NCBI Taxonomy" id="408170"/>
    <lineage>
        <taxon>unclassified sequences</taxon>
        <taxon>metagenomes</taxon>
        <taxon>organismal metagenomes</taxon>
    </lineage>
</organism>
<name>K1R1W1_9ZZZZ</name>
<accession>K1R1W1</accession>
<gene>
    <name evidence="1" type="ORF">OBE_18082</name>
</gene>
<dbReference type="AlphaFoldDB" id="K1R1W1"/>
<protein>
    <submittedName>
        <fullName evidence="1">Uncharacterized protein</fullName>
    </submittedName>
</protein>
<dbReference type="EMBL" id="AJWZ01012065">
    <property type="protein sequence ID" value="EKC43287.1"/>
    <property type="molecule type" value="Genomic_DNA"/>
</dbReference>
<evidence type="ECO:0000313" key="1">
    <source>
        <dbReference type="EMBL" id="EKC43287.1"/>
    </source>
</evidence>
<feature type="non-terminal residue" evidence="1">
    <location>
        <position position="44"/>
    </location>
</feature>